<comment type="caution">
    <text evidence="7">Lacks conserved residue(s) required for the propagation of feature annotation.</text>
</comment>
<evidence type="ECO:0000259" key="9">
    <source>
        <dbReference type="Pfam" id="PF02781"/>
    </source>
</evidence>
<evidence type="ECO:0000256" key="1">
    <source>
        <dbReference type="ARBA" id="ARBA00004937"/>
    </source>
</evidence>
<feature type="binding site" evidence="7">
    <location>
        <position position="178"/>
    </location>
    <ligand>
        <name>substrate</name>
    </ligand>
</feature>
<feature type="binding site" evidence="7">
    <location>
        <position position="340"/>
    </location>
    <ligand>
        <name>substrate</name>
    </ligand>
</feature>
<keyword evidence="4 7" id="KW-0521">NADP</keyword>
<dbReference type="NCBIfam" id="NF009492">
    <property type="entry name" value="PRK12853.1-3"/>
    <property type="match status" value="1"/>
</dbReference>
<evidence type="ECO:0000256" key="5">
    <source>
        <dbReference type="ARBA" id="ARBA00023002"/>
    </source>
</evidence>
<dbReference type="InterPro" id="IPR022674">
    <property type="entry name" value="G6P_DH_NAD-bd"/>
</dbReference>
<feature type="binding site" evidence="7">
    <location>
        <begin position="94"/>
        <end position="95"/>
    </location>
    <ligand>
        <name>NADP(+)</name>
        <dbReference type="ChEBI" id="CHEBI:58349"/>
    </ligand>
</feature>
<evidence type="ECO:0000313" key="10">
    <source>
        <dbReference type="EMBL" id="PUE60555.1"/>
    </source>
</evidence>
<dbReference type="GO" id="GO:0005829">
    <property type="term" value="C:cytosol"/>
    <property type="evidence" value="ECO:0007669"/>
    <property type="project" value="TreeGrafter"/>
</dbReference>
<dbReference type="NCBIfam" id="TIGR00871">
    <property type="entry name" value="zwf"/>
    <property type="match status" value="1"/>
</dbReference>
<comment type="function">
    <text evidence="7">Catalyzes the oxidation of glucose 6-phosphate to 6-phosphogluconolactone.</text>
</comment>
<dbReference type="SUPFAM" id="SSF55347">
    <property type="entry name" value="Glyceraldehyde-3-phosphate dehydrogenase-like, C-terminal domain"/>
    <property type="match status" value="1"/>
</dbReference>
<dbReference type="GO" id="GO:0009051">
    <property type="term" value="P:pentose-phosphate shunt, oxidative branch"/>
    <property type="evidence" value="ECO:0007669"/>
    <property type="project" value="TreeGrafter"/>
</dbReference>
<gene>
    <name evidence="7" type="primary">zwf</name>
    <name evidence="10" type="ORF">B9Z44_13840</name>
</gene>
<feature type="binding site" evidence="7">
    <location>
        <position position="235"/>
    </location>
    <ligand>
        <name>substrate</name>
    </ligand>
</feature>
<reference evidence="10 11" key="1">
    <citation type="submission" date="2017-04" db="EMBL/GenBank/DDBJ databases">
        <title>Unexpected and diverse lifestyles within the genus Limnohabitans.</title>
        <authorList>
            <person name="Kasalicky V."/>
            <person name="Mehrshad M."/>
            <person name="Andrei S.-A."/>
            <person name="Salcher M."/>
            <person name="Kratochvilova H."/>
            <person name="Simek K."/>
            <person name="Ghai R."/>
        </authorList>
    </citation>
    <scope>NUCLEOTIDE SEQUENCE [LARGE SCALE GENOMIC DNA]</scope>
    <source>
        <strain evidence="10 11">MWH-C5</strain>
    </source>
</reference>
<name>A0A315EUV8_9BURK</name>
<protein>
    <recommendedName>
        <fullName evidence="7">Glucose-6-phosphate 1-dehydrogenase</fullName>
        <shortName evidence="7">G6PD</shortName>
        <ecNumber evidence="7">1.1.1.49</ecNumber>
    </recommendedName>
</protein>
<evidence type="ECO:0000259" key="8">
    <source>
        <dbReference type="Pfam" id="PF00479"/>
    </source>
</evidence>
<dbReference type="Gene3D" id="3.30.360.10">
    <property type="entry name" value="Dihydrodipicolinate Reductase, domain 2"/>
    <property type="match status" value="1"/>
</dbReference>
<dbReference type="HAMAP" id="MF_00966">
    <property type="entry name" value="G6PD"/>
    <property type="match status" value="1"/>
</dbReference>
<feature type="active site" description="Proton acceptor" evidence="7">
    <location>
        <position position="240"/>
    </location>
</feature>
<dbReference type="Proteomes" id="UP000251341">
    <property type="component" value="Unassembled WGS sequence"/>
</dbReference>
<sequence>MTHPNPPAGTLDIVIFGGAGDLSFRKLLPALYMAHLHDKLDASARIIAVGRQEWTRQEYLDFIDKSSPAFIEKDAFTADDWQSFLNRLAYVSMDVTNANDFQKLKDLCGTPALRVYYLATAPSLFTQICAHLSGAGLVDAQSRVVLEKPLGTDLASARDINSQVARYFDEQQIYRIDHYLGKETVQNLMVLRFGNAIFEPLWRAPYIKSVQITVAESVGVGSRAGFYDGAGAMRDMVQNHLLQLLCIVAMEPPISLGADDVRDEKLKVLRSLRKMDLADIKRDTVRGQYTAGASEGAAVKGYLEEDNVPASSRTETFVALRAHINNARWANVPFFLRTGKRMQRRESQIIIEFADQPFSIFGSTAQQEPNRLIITLQPEESIQLEMMVKEPGTGMNLHPVKLGLDLQQSSDKRRAEAYERLLMDVIKGRLTHFMRRDELEAAWIWVEPIINGWAELDDKPRAYSAGSWGPAASSALMAREELSWFEEA</sequence>
<feature type="binding site" evidence="7">
    <location>
        <position position="51"/>
    </location>
    <ligand>
        <name>NADP(+)</name>
        <dbReference type="ChEBI" id="CHEBI:58349"/>
    </ligand>
</feature>
<dbReference type="GO" id="GO:0004345">
    <property type="term" value="F:glucose-6-phosphate dehydrogenase activity"/>
    <property type="evidence" value="ECO:0007669"/>
    <property type="project" value="UniProtKB-UniRule"/>
</dbReference>
<keyword evidence="3 7" id="KW-0313">Glucose metabolism</keyword>
<dbReference type="Gene3D" id="3.40.50.720">
    <property type="entry name" value="NAD(P)-binding Rossmann-like Domain"/>
    <property type="match status" value="1"/>
</dbReference>
<keyword evidence="5 7" id="KW-0560">Oxidoreductase</keyword>
<dbReference type="EMBL" id="NESP01000001">
    <property type="protein sequence ID" value="PUE60555.1"/>
    <property type="molecule type" value="Genomic_DNA"/>
</dbReference>
<evidence type="ECO:0000256" key="6">
    <source>
        <dbReference type="ARBA" id="ARBA00023277"/>
    </source>
</evidence>
<dbReference type="PIRSF" id="PIRSF000110">
    <property type="entry name" value="G6PD"/>
    <property type="match status" value="1"/>
</dbReference>
<comment type="pathway">
    <text evidence="1 7">Carbohydrate degradation; pentose phosphate pathway; D-ribulose 5-phosphate from D-glucose 6-phosphate (oxidative stage): step 1/3.</text>
</comment>
<dbReference type="EC" id="1.1.1.49" evidence="7"/>
<dbReference type="InterPro" id="IPR019796">
    <property type="entry name" value="G6P_DH_AS"/>
</dbReference>
<feature type="domain" description="Glucose-6-phosphate dehydrogenase NAD-binding" evidence="8">
    <location>
        <begin position="14"/>
        <end position="187"/>
    </location>
</feature>
<evidence type="ECO:0000313" key="11">
    <source>
        <dbReference type="Proteomes" id="UP000251341"/>
    </source>
</evidence>
<dbReference type="PANTHER" id="PTHR23429">
    <property type="entry name" value="GLUCOSE-6-PHOSPHATE 1-DEHYDROGENASE G6PD"/>
    <property type="match status" value="1"/>
</dbReference>
<keyword evidence="11" id="KW-1185">Reference proteome</keyword>
<comment type="similarity">
    <text evidence="2 7">Belongs to the glucose-6-phosphate dehydrogenase family.</text>
</comment>
<dbReference type="UniPathway" id="UPA00115">
    <property type="reaction ID" value="UER00408"/>
</dbReference>
<dbReference type="GO" id="GO:0006006">
    <property type="term" value="P:glucose metabolic process"/>
    <property type="evidence" value="ECO:0007669"/>
    <property type="project" value="UniProtKB-KW"/>
</dbReference>
<keyword evidence="6 7" id="KW-0119">Carbohydrate metabolism</keyword>
<evidence type="ECO:0000256" key="3">
    <source>
        <dbReference type="ARBA" id="ARBA00022526"/>
    </source>
</evidence>
<proteinExistence type="inferred from homology"/>
<feature type="binding site" evidence="7">
    <location>
        <position position="148"/>
    </location>
    <ligand>
        <name>NADP(+)</name>
        <dbReference type="ChEBI" id="CHEBI:58349"/>
    </ligand>
</feature>
<feature type="binding site" evidence="7">
    <location>
        <position position="216"/>
    </location>
    <ligand>
        <name>substrate</name>
    </ligand>
</feature>
<evidence type="ECO:0000256" key="4">
    <source>
        <dbReference type="ARBA" id="ARBA00022857"/>
    </source>
</evidence>
<dbReference type="InterPro" id="IPR036291">
    <property type="entry name" value="NAD(P)-bd_dom_sf"/>
</dbReference>
<comment type="caution">
    <text evidence="10">The sequence shown here is derived from an EMBL/GenBank/DDBJ whole genome shotgun (WGS) entry which is preliminary data.</text>
</comment>
<dbReference type="AlphaFoldDB" id="A0A315EUV8"/>
<dbReference type="PRINTS" id="PR00079">
    <property type="entry name" value="G6PDHDRGNASE"/>
</dbReference>
<dbReference type="Pfam" id="PF02781">
    <property type="entry name" value="G6PD_C"/>
    <property type="match status" value="1"/>
</dbReference>
<feature type="binding site" evidence="7">
    <location>
        <position position="182"/>
    </location>
    <ligand>
        <name>substrate</name>
    </ligand>
</feature>
<feature type="domain" description="Glucose-6-phosphate dehydrogenase C-terminal" evidence="9">
    <location>
        <begin position="189"/>
        <end position="484"/>
    </location>
</feature>
<evidence type="ECO:0000256" key="7">
    <source>
        <dbReference type="HAMAP-Rule" id="MF_00966"/>
    </source>
</evidence>
<dbReference type="PANTHER" id="PTHR23429:SF0">
    <property type="entry name" value="GLUCOSE-6-PHOSPHATE 1-DEHYDROGENASE"/>
    <property type="match status" value="1"/>
</dbReference>
<dbReference type="GO" id="GO:0050661">
    <property type="term" value="F:NADP binding"/>
    <property type="evidence" value="ECO:0007669"/>
    <property type="project" value="UniProtKB-UniRule"/>
</dbReference>
<evidence type="ECO:0000256" key="2">
    <source>
        <dbReference type="ARBA" id="ARBA00009975"/>
    </source>
</evidence>
<dbReference type="PROSITE" id="PS00069">
    <property type="entry name" value="G6P_DEHYDROGENASE"/>
    <property type="match status" value="1"/>
</dbReference>
<dbReference type="InterPro" id="IPR001282">
    <property type="entry name" value="G6P_DH"/>
</dbReference>
<accession>A0A315EUV8</accession>
<organism evidence="10 11">
    <name type="scientific">Limnohabitans curvus</name>
    <dbReference type="NCBI Taxonomy" id="323423"/>
    <lineage>
        <taxon>Bacteria</taxon>
        <taxon>Pseudomonadati</taxon>
        <taxon>Pseudomonadota</taxon>
        <taxon>Betaproteobacteria</taxon>
        <taxon>Burkholderiales</taxon>
        <taxon>Comamonadaceae</taxon>
        <taxon>Limnohabitans</taxon>
    </lineage>
</organism>
<comment type="catalytic activity">
    <reaction evidence="7">
        <text>D-glucose 6-phosphate + NADP(+) = 6-phospho-D-glucono-1,5-lactone + NADPH + H(+)</text>
        <dbReference type="Rhea" id="RHEA:15841"/>
        <dbReference type="ChEBI" id="CHEBI:15378"/>
        <dbReference type="ChEBI" id="CHEBI:57783"/>
        <dbReference type="ChEBI" id="CHEBI:57955"/>
        <dbReference type="ChEBI" id="CHEBI:58349"/>
        <dbReference type="ChEBI" id="CHEBI:61548"/>
        <dbReference type="EC" id="1.1.1.49"/>
    </reaction>
</comment>
<dbReference type="Pfam" id="PF00479">
    <property type="entry name" value="G6PD_N"/>
    <property type="match status" value="1"/>
</dbReference>
<dbReference type="RefSeq" id="WP_108358595.1">
    <property type="nucleotide sequence ID" value="NZ_NESP01000001.1"/>
</dbReference>
<dbReference type="InterPro" id="IPR022675">
    <property type="entry name" value="G6P_DH_C"/>
</dbReference>
<dbReference type="SUPFAM" id="SSF51735">
    <property type="entry name" value="NAD(P)-binding Rossmann-fold domains"/>
    <property type="match status" value="1"/>
</dbReference>